<feature type="domain" description="ABM" evidence="1">
    <location>
        <begin position="5"/>
        <end position="97"/>
    </location>
</feature>
<comment type="caution">
    <text evidence="2">The sequence shown here is derived from an EMBL/GenBank/DDBJ whole genome shotgun (WGS) entry which is preliminary data.</text>
</comment>
<dbReference type="InterPro" id="IPR050744">
    <property type="entry name" value="AI-2_Isomerase_LsrG"/>
</dbReference>
<keyword evidence="2" id="KW-0503">Monooxygenase</keyword>
<reference evidence="2 3" key="1">
    <citation type="submission" date="2020-08" db="EMBL/GenBank/DDBJ databases">
        <title>Genomic Encyclopedia of Type Strains, Phase IV (KMG-IV): sequencing the most valuable type-strain genomes for metagenomic binning, comparative biology and taxonomic classification.</title>
        <authorList>
            <person name="Goeker M."/>
        </authorList>
    </citation>
    <scope>NUCLEOTIDE SEQUENCE [LARGE SCALE GENOMIC DNA]</scope>
    <source>
        <strain evidence="2 3">DSM 26736</strain>
    </source>
</reference>
<gene>
    <name evidence="2" type="ORF">FHT02_003783</name>
</gene>
<evidence type="ECO:0000259" key="1">
    <source>
        <dbReference type="PROSITE" id="PS51725"/>
    </source>
</evidence>
<dbReference type="Pfam" id="PF03992">
    <property type="entry name" value="ABM"/>
    <property type="match status" value="1"/>
</dbReference>
<sequence length="97" mass="11512">MNKRLHAIARVLPRPEHLEDAREAIRAIVDRTRAEPGCLEFRVNEDVTDGSLHLYEEWANAEALRYHHEQPYTQHVFRRYEEWLAEPVRLIELTPVA</sequence>
<dbReference type="EMBL" id="JACIJF010000019">
    <property type="protein sequence ID" value="MBB5712523.1"/>
    <property type="molecule type" value="Genomic_DNA"/>
</dbReference>
<dbReference type="Proteomes" id="UP000527143">
    <property type="component" value="Unassembled WGS sequence"/>
</dbReference>
<dbReference type="SUPFAM" id="SSF54909">
    <property type="entry name" value="Dimeric alpha+beta barrel"/>
    <property type="match status" value="1"/>
</dbReference>
<evidence type="ECO:0000313" key="2">
    <source>
        <dbReference type="EMBL" id="MBB5712523.1"/>
    </source>
</evidence>
<dbReference type="InterPro" id="IPR007138">
    <property type="entry name" value="ABM_dom"/>
</dbReference>
<dbReference type="RefSeq" id="WP_184091125.1">
    <property type="nucleotide sequence ID" value="NZ_JACIJF010000019.1"/>
</dbReference>
<dbReference type="GO" id="GO:0004497">
    <property type="term" value="F:monooxygenase activity"/>
    <property type="evidence" value="ECO:0007669"/>
    <property type="project" value="UniProtKB-KW"/>
</dbReference>
<protein>
    <submittedName>
        <fullName evidence="2">Quinol monooxygenase YgiN</fullName>
    </submittedName>
</protein>
<dbReference type="PANTHER" id="PTHR33336:SF3">
    <property type="entry name" value="ABM DOMAIN-CONTAINING PROTEIN"/>
    <property type="match status" value="1"/>
</dbReference>
<organism evidence="2 3">
    <name type="scientific">Sphingomonas xinjiangensis</name>
    <dbReference type="NCBI Taxonomy" id="643568"/>
    <lineage>
        <taxon>Bacteria</taxon>
        <taxon>Pseudomonadati</taxon>
        <taxon>Pseudomonadota</taxon>
        <taxon>Alphaproteobacteria</taxon>
        <taxon>Sphingomonadales</taxon>
        <taxon>Sphingomonadaceae</taxon>
        <taxon>Sphingomonas</taxon>
    </lineage>
</organism>
<dbReference type="AlphaFoldDB" id="A0A840YS81"/>
<dbReference type="PANTHER" id="PTHR33336">
    <property type="entry name" value="QUINOL MONOOXYGENASE YGIN-RELATED"/>
    <property type="match status" value="1"/>
</dbReference>
<dbReference type="PROSITE" id="PS51725">
    <property type="entry name" value="ABM"/>
    <property type="match status" value="1"/>
</dbReference>
<keyword evidence="2" id="KW-0560">Oxidoreductase</keyword>
<dbReference type="InterPro" id="IPR011008">
    <property type="entry name" value="Dimeric_a/b-barrel"/>
</dbReference>
<dbReference type="Gene3D" id="3.30.70.100">
    <property type="match status" value="1"/>
</dbReference>
<accession>A0A840YS81</accession>
<proteinExistence type="predicted"/>
<evidence type="ECO:0000313" key="3">
    <source>
        <dbReference type="Proteomes" id="UP000527143"/>
    </source>
</evidence>
<name>A0A840YS81_9SPHN</name>
<keyword evidence="3" id="KW-1185">Reference proteome</keyword>